<accession>A0A0D2P8E5</accession>
<proteinExistence type="predicted"/>
<dbReference type="AlphaFoldDB" id="A0A0D2P8E5"/>
<protein>
    <recommendedName>
        <fullName evidence="1">Protein kinase domain-containing protein</fullName>
    </recommendedName>
</protein>
<name>A0A0D2P8E5_HYPSF</name>
<dbReference type="Gene3D" id="1.10.510.10">
    <property type="entry name" value="Transferase(Phosphotransferase) domain 1"/>
    <property type="match status" value="1"/>
</dbReference>
<dbReference type="OMA" id="VMLCHPK"/>
<dbReference type="EMBL" id="KN817618">
    <property type="protein sequence ID" value="KJA16610.1"/>
    <property type="molecule type" value="Genomic_DNA"/>
</dbReference>
<gene>
    <name evidence="2" type="ORF">HYPSUDRAFT_47227</name>
</gene>
<dbReference type="SUPFAM" id="SSF56112">
    <property type="entry name" value="Protein kinase-like (PK-like)"/>
    <property type="match status" value="1"/>
</dbReference>
<dbReference type="PROSITE" id="PS00109">
    <property type="entry name" value="PROTEIN_KINASE_TYR"/>
    <property type="match status" value="1"/>
</dbReference>
<dbReference type="PROSITE" id="PS50011">
    <property type="entry name" value="PROTEIN_KINASE_DOM"/>
    <property type="match status" value="1"/>
</dbReference>
<evidence type="ECO:0000259" key="1">
    <source>
        <dbReference type="PROSITE" id="PS50011"/>
    </source>
</evidence>
<evidence type="ECO:0000313" key="3">
    <source>
        <dbReference type="Proteomes" id="UP000054270"/>
    </source>
</evidence>
<reference evidence="3" key="1">
    <citation type="submission" date="2014-04" db="EMBL/GenBank/DDBJ databases">
        <title>Evolutionary Origins and Diversification of the Mycorrhizal Mutualists.</title>
        <authorList>
            <consortium name="DOE Joint Genome Institute"/>
            <consortium name="Mycorrhizal Genomics Consortium"/>
            <person name="Kohler A."/>
            <person name="Kuo A."/>
            <person name="Nagy L.G."/>
            <person name="Floudas D."/>
            <person name="Copeland A."/>
            <person name="Barry K.W."/>
            <person name="Cichocki N."/>
            <person name="Veneault-Fourrey C."/>
            <person name="LaButti K."/>
            <person name="Lindquist E.A."/>
            <person name="Lipzen A."/>
            <person name="Lundell T."/>
            <person name="Morin E."/>
            <person name="Murat C."/>
            <person name="Riley R."/>
            <person name="Ohm R."/>
            <person name="Sun H."/>
            <person name="Tunlid A."/>
            <person name="Henrissat B."/>
            <person name="Grigoriev I.V."/>
            <person name="Hibbett D.S."/>
            <person name="Martin F."/>
        </authorList>
    </citation>
    <scope>NUCLEOTIDE SEQUENCE [LARGE SCALE GENOMIC DNA]</scope>
    <source>
        <strain evidence="3">FD-334 SS-4</strain>
    </source>
</reference>
<dbReference type="STRING" id="945553.A0A0D2P8E5"/>
<dbReference type="PANTHER" id="PTHR23257">
    <property type="entry name" value="SERINE-THREONINE PROTEIN KINASE"/>
    <property type="match status" value="1"/>
</dbReference>
<dbReference type="OrthoDB" id="4062651at2759"/>
<dbReference type="InterPro" id="IPR011009">
    <property type="entry name" value="Kinase-like_dom_sf"/>
</dbReference>
<dbReference type="InterPro" id="IPR001245">
    <property type="entry name" value="Ser-Thr/Tyr_kinase_cat_dom"/>
</dbReference>
<dbReference type="InterPro" id="IPR008266">
    <property type="entry name" value="Tyr_kinase_AS"/>
</dbReference>
<dbReference type="Proteomes" id="UP000054270">
    <property type="component" value="Unassembled WGS sequence"/>
</dbReference>
<feature type="domain" description="Protein kinase" evidence="1">
    <location>
        <begin position="1"/>
        <end position="186"/>
    </location>
</feature>
<organism evidence="2 3">
    <name type="scientific">Hypholoma sublateritium (strain FD-334 SS-4)</name>
    <dbReference type="NCBI Taxonomy" id="945553"/>
    <lineage>
        <taxon>Eukaryota</taxon>
        <taxon>Fungi</taxon>
        <taxon>Dikarya</taxon>
        <taxon>Basidiomycota</taxon>
        <taxon>Agaricomycotina</taxon>
        <taxon>Agaricomycetes</taxon>
        <taxon>Agaricomycetidae</taxon>
        <taxon>Agaricales</taxon>
        <taxon>Agaricineae</taxon>
        <taxon>Strophariaceae</taxon>
        <taxon>Hypholoma</taxon>
    </lineage>
</organism>
<sequence length="190" mass="21123">MEEGDLSGYLSRNEEHLTRKTRVNICEDIANGLLYMHSQHIIHRDLTTANVLMDSDCKAKLSDFGLSNVIAELRGASFMTSKMAGSARWAAPELFPPDDSVPEANFSTDIYSLGSVIFHVMTGKIPYEGLTETQVMLQVLANNRPPTLIESKLTPTDSFWDIINRCWEAIPASRPTVAEVGQMVALQHLK</sequence>
<dbReference type="GO" id="GO:0005524">
    <property type="term" value="F:ATP binding"/>
    <property type="evidence" value="ECO:0007669"/>
    <property type="project" value="InterPro"/>
</dbReference>
<dbReference type="GO" id="GO:0004672">
    <property type="term" value="F:protein kinase activity"/>
    <property type="evidence" value="ECO:0007669"/>
    <property type="project" value="InterPro"/>
</dbReference>
<dbReference type="Pfam" id="PF07714">
    <property type="entry name" value="PK_Tyr_Ser-Thr"/>
    <property type="match status" value="1"/>
</dbReference>
<keyword evidence="3" id="KW-1185">Reference proteome</keyword>
<evidence type="ECO:0000313" key="2">
    <source>
        <dbReference type="EMBL" id="KJA16610.1"/>
    </source>
</evidence>
<dbReference type="InterPro" id="IPR000719">
    <property type="entry name" value="Prot_kinase_dom"/>
</dbReference>
<dbReference type="InterPro" id="IPR050167">
    <property type="entry name" value="Ser_Thr_protein_kinase"/>
</dbReference>